<dbReference type="Gene3D" id="3.40.1190.20">
    <property type="match status" value="1"/>
</dbReference>
<comment type="caution">
    <text evidence="2">The sequence shown here is derived from an EMBL/GenBank/DDBJ whole genome shotgun (WGS) entry which is preliminary data.</text>
</comment>
<feature type="domain" description="Pyridoxamine kinase/Phosphomethylpyrimidine kinase" evidence="1">
    <location>
        <begin position="1"/>
        <end position="100"/>
    </location>
</feature>
<dbReference type="SUPFAM" id="SSF53613">
    <property type="entry name" value="Ribokinase-like"/>
    <property type="match status" value="1"/>
</dbReference>
<dbReference type="Pfam" id="PF08543">
    <property type="entry name" value="Phos_pyr_kin"/>
    <property type="match status" value="1"/>
</dbReference>
<dbReference type="GO" id="GO:0008902">
    <property type="term" value="F:hydroxymethylpyrimidine kinase activity"/>
    <property type="evidence" value="ECO:0007669"/>
    <property type="project" value="UniProtKB-EC"/>
</dbReference>
<dbReference type="GO" id="GO:0008972">
    <property type="term" value="F:phosphomethylpyrimidine kinase activity"/>
    <property type="evidence" value="ECO:0007669"/>
    <property type="project" value="TreeGrafter"/>
</dbReference>
<evidence type="ECO:0000313" key="2">
    <source>
        <dbReference type="EMBL" id="MPN05996.1"/>
    </source>
</evidence>
<accession>A0A645EX49</accession>
<dbReference type="InterPro" id="IPR029056">
    <property type="entry name" value="Ribokinase-like"/>
</dbReference>
<protein>
    <submittedName>
        <fullName evidence="2">Hydroxymethylpyrimidine/phosphomethylpyrimidine kinase</fullName>
        <ecNumber evidence="2">2.7.1.49</ecNumber>
    </submittedName>
</protein>
<proteinExistence type="predicted"/>
<name>A0A645EX49_9ZZZZ</name>
<dbReference type="GO" id="GO:0005829">
    <property type="term" value="C:cytosol"/>
    <property type="evidence" value="ECO:0007669"/>
    <property type="project" value="TreeGrafter"/>
</dbReference>
<keyword evidence="2" id="KW-0808">Transferase</keyword>
<dbReference type="EC" id="2.7.1.49" evidence="2"/>
<dbReference type="AlphaFoldDB" id="A0A645EX49"/>
<organism evidence="2">
    <name type="scientific">bioreactor metagenome</name>
    <dbReference type="NCBI Taxonomy" id="1076179"/>
    <lineage>
        <taxon>unclassified sequences</taxon>
        <taxon>metagenomes</taxon>
        <taxon>ecological metagenomes</taxon>
    </lineage>
</organism>
<dbReference type="GO" id="GO:0009228">
    <property type="term" value="P:thiamine biosynthetic process"/>
    <property type="evidence" value="ECO:0007669"/>
    <property type="project" value="TreeGrafter"/>
</dbReference>
<sequence>MVKAAEAIHRVFDGYVLVKGGHFEDCADDLLYGQCGTVWFQGDRVDTKNTHGTGCTLSSAVACGLAAGLSMEQSVQNAKAYVTGALKTGLALGRGCGPLNHCFGL</sequence>
<dbReference type="EMBL" id="VSSQ01051878">
    <property type="protein sequence ID" value="MPN05996.1"/>
    <property type="molecule type" value="Genomic_DNA"/>
</dbReference>
<dbReference type="PANTHER" id="PTHR20858:SF17">
    <property type="entry name" value="HYDROXYMETHYLPYRIMIDINE_PHOSPHOMETHYLPYRIMIDINE KINASE THI20-RELATED"/>
    <property type="match status" value="1"/>
</dbReference>
<gene>
    <name evidence="2" type="primary">thiD_19</name>
    <name evidence="2" type="ORF">SDC9_153250</name>
</gene>
<keyword evidence="2" id="KW-0418">Kinase</keyword>
<dbReference type="PANTHER" id="PTHR20858">
    <property type="entry name" value="PHOSPHOMETHYLPYRIMIDINE KINASE"/>
    <property type="match status" value="1"/>
</dbReference>
<evidence type="ECO:0000259" key="1">
    <source>
        <dbReference type="Pfam" id="PF08543"/>
    </source>
</evidence>
<reference evidence="2" key="1">
    <citation type="submission" date="2019-08" db="EMBL/GenBank/DDBJ databases">
        <authorList>
            <person name="Kucharzyk K."/>
            <person name="Murdoch R.W."/>
            <person name="Higgins S."/>
            <person name="Loffler F."/>
        </authorList>
    </citation>
    <scope>NUCLEOTIDE SEQUENCE</scope>
</reference>
<dbReference type="InterPro" id="IPR013749">
    <property type="entry name" value="PM/HMP-P_kinase-1"/>
</dbReference>